<dbReference type="InterPro" id="IPR011650">
    <property type="entry name" value="Peptidase_M20_dimer"/>
</dbReference>
<dbReference type="AlphaFoldDB" id="A0A2W5C317"/>
<dbReference type="EMBL" id="QFNN01000049">
    <property type="protein sequence ID" value="PZO89715.1"/>
    <property type="molecule type" value="Genomic_DNA"/>
</dbReference>
<dbReference type="GO" id="GO:0050118">
    <property type="term" value="F:N-acetyldiaminopimelate deacetylase activity"/>
    <property type="evidence" value="ECO:0007669"/>
    <property type="project" value="UniProtKB-ARBA"/>
</dbReference>
<evidence type="ECO:0000256" key="2">
    <source>
        <dbReference type="PIRSR" id="PIRSR005962-1"/>
    </source>
</evidence>
<comment type="cofactor">
    <cofactor evidence="2">
        <name>Mn(2+)</name>
        <dbReference type="ChEBI" id="CHEBI:29035"/>
    </cofactor>
    <text evidence="2">The Mn(2+) ion enhances activity.</text>
</comment>
<gene>
    <name evidence="4" type="ORF">DI623_09300</name>
</gene>
<dbReference type="InterPro" id="IPR002933">
    <property type="entry name" value="Peptidase_M20"/>
</dbReference>
<keyword evidence="2" id="KW-0464">Manganese</keyword>
<dbReference type="Pfam" id="PF01546">
    <property type="entry name" value="Peptidase_M20"/>
    <property type="match status" value="1"/>
</dbReference>
<dbReference type="PIRSF" id="PIRSF005962">
    <property type="entry name" value="Pept_M20D_amidohydro"/>
    <property type="match status" value="1"/>
</dbReference>
<reference evidence="4 5" key="1">
    <citation type="submission" date="2017-08" db="EMBL/GenBank/DDBJ databases">
        <title>Infants hospitalized years apart are colonized by the same room-sourced microbial strains.</title>
        <authorList>
            <person name="Brooks B."/>
            <person name="Olm M.R."/>
            <person name="Firek B.A."/>
            <person name="Baker R."/>
            <person name="Thomas B.C."/>
            <person name="Morowitz M.J."/>
            <person name="Banfield J.F."/>
        </authorList>
    </citation>
    <scope>NUCLEOTIDE SEQUENCE [LARGE SCALE GENOMIC DNA]</scope>
    <source>
        <strain evidence="4">S2_018_000_R2_101</strain>
    </source>
</reference>
<dbReference type="InterPro" id="IPR036264">
    <property type="entry name" value="Bact_exopeptidase_dim_dom"/>
</dbReference>
<comment type="caution">
    <text evidence="4">The sequence shown here is derived from an EMBL/GenBank/DDBJ whole genome shotgun (WGS) entry which is preliminary data.</text>
</comment>
<proteinExistence type="predicted"/>
<keyword evidence="2" id="KW-0479">Metal-binding</keyword>
<sequence>MPSLMTLYRTLHASPELSTQEVKTSARLADEARKAGFTVTTGVGGTGVVAVLKNGAGPTVMLRTDMDGLPVTEQTGLPFASAVKATGADGQETGVMHACGHDTHMSTWVGTARLMAALKGRWSGTLVMIAQPAEEINAGATAMIKDGLFTRFPKPDYVVAFHDSASLPAGVVGYTPGYALAAVDSVDIVVKGIGGHGAAPATTKDPIVLAARIVGALQTLASREIDPQDPVVVTVGSIHGGTKHNIIPDSVKLQLTVRSYAPETRAKLLEGIRRIARGEAIAAGLPDDLMPVVTQFGTYADPTFNDEALTNRIATSFLGEFGKDRVRAVKPAMVSEDFAQYRLADPQHIQSVIFWVGGVPQAKWDAVNGDPARLPSLHNSSWAPDAQAVISTATEAMVTASLDLLGKR</sequence>
<dbReference type="GO" id="GO:0019877">
    <property type="term" value="P:diaminopimelate biosynthetic process"/>
    <property type="evidence" value="ECO:0007669"/>
    <property type="project" value="UniProtKB-ARBA"/>
</dbReference>
<protein>
    <submittedName>
        <fullName evidence="4">Amidohydrolase</fullName>
    </submittedName>
</protein>
<dbReference type="SUPFAM" id="SSF53187">
    <property type="entry name" value="Zn-dependent exopeptidases"/>
    <property type="match status" value="1"/>
</dbReference>
<evidence type="ECO:0000256" key="1">
    <source>
        <dbReference type="ARBA" id="ARBA00022801"/>
    </source>
</evidence>
<accession>A0A2W5C317</accession>
<dbReference type="SUPFAM" id="SSF55031">
    <property type="entry name" value="Bacterial exopeptidase dimerisation domain"/>
    <property type="match status" value="1"/>
</dbReference>
<feature type="domain" description="Peptidase M20 dimerisation" evidence="3">
    <location>
        <begin position="185"/>
        <end position="279"/>
    </location>
</feature>
<keyword evidence="1 4" id="KW-0378">Hydrolase</keyword>
<dbReference type="Proteomes" id="UP000249066">
    <property type="component" value="Unassembled WGS sequence"/>
</dbReference>
<feature type="binding site" evidence="2">
    <location>
        <position position="135"/>
    </location>
    <ligand>
        <name>Mn(2+)</name>
        <dbReference type="ChEBI" id="CHEBI:29035"/>
        <label>2</label>
    </ligand>
</feature>
<dbReference type="PANTHER" id="PTHR11014">
    <property type="entry name" value="PEPTIDASE M20 FAMILY MEMBER"/>
    <property type="match status" value="1"/>
</dbReference>
<feature type="binding site" evidence="2">
    <location>
        <position position="99"/>
    </location>
    <ligand>
        <name>Mn(2+)</name>
        <dbReference type="ChEBI" id="CHEBI:29035"/>
        <label>2</label>
    </ligand>
</feature>
<evidence type="ECO:0000259" key="3">
    <source>
        <dbReference type="Pfam" id="PF07687"/>
    </source>
</evidence>
<dbReference type="Gene3D" id="3.40.630.10">
    <property type="entry name" value="Zn peptidases"/>
    <property type="match status" value="1"/>
</dbReference>
<dbReference type="Pfam" id="PF07687">
    <property type="entry name" value="M20_dimer"/>
    <property type="match status" value="1"/>
</dbReference>
<name>A0A2W5C317_9SPHN</name>
<dbReference type="FunFam" id="3.30.70.360:FF:000001">
    <property type="entry name" value="N-acetyldiaminopimelate deacetylase"/>
    <property type="match status" value="1"/>
</dbReference>
<dbReference type="GO" id="GO:0046872">
    <property type="term" value="F:metal ion binding"/>
    <property type="evidence" value="ECO:0007669"/>
    <property type="project" value="UniProtKB-KW"/>
</dbReference>
<dbReference type="Gene3D" id="3.30.70.360">
    <property type="match status" value="1"/>
</dbReference>
<feature type="binding site" evidence="2">
    <location>
        <position position="378"/>
    </location>
    <ligand>
        <name>Mn(2+)</name>
        <dbReference type="ChEBI" id="CHEBI:29035"/>
        <label>2</label>
    </ligand>
</feature>
<feature type="binding site" evidence="2">
    <location>
        <position position="101"/>
    </location>
    <ligand>
        <name>Mn(2+)</name>
        <dbReference type="ChEBI" id="CHEBI:29035"/>
        <label>2</label>
    </ligand>
</feature>
<feature type="binding site" evidence="2">
    <location>
        <position position="162"/>
    </location>
    <ligand>
        <name>Mn(2+)</name>
        <dbReference type="ChEBI" id="CHEBI:29035"/>
        <label>2</label>
    </ligand>
</feature>
<evidence type="ECO:0000313" key="5">
    <source>
        <dbReference type="Proteomes" id="UP000249066"/>
    </source>
</evidence>
<organism evidence="4 5">
    <name type="scientific">Sphingomonas sanxanigenens</name>
    <dbReference type="NCBI Taxonomy" id="397260"/>
    <lineage>
        <taxon>Bacteria</taxon>
        <taxon>Pseudomonadati</taxon>
        <taxon>Pseudomonadota</taxon>
        <taxon>Alphaproteobacteria</taxon>
        <taxon>Sphingomonadales</taxon>
        <taxon>Sphingomonadaceae</taxon>
        <taxon>Sphingomonas</taxon>
    </lineage>
</organism>
<dbReference type="NCBIfam" id="TIGR01891">
    <property type="entry name" value="amidohydrolases"/>
    <property type="match status" value="1"/>
</dbReference>
<dbReference type="InterPro" id="IPR017439">
    <property type="entry name" value="Amidohydrolase"/>
</dbReference>
<dbReference type="PANTHER" id="PTHR11014:SF63">
    <property type="entry name" value="METALLOPEPTIDASE, PUTATIVE (AFU_ORTHOLOGUE AFUA_6G09600)-RELATED"/>
    <property type="match status" value="1"/>
</dbReference>
<evidence type="ECO:0000313" key="4">
    <source>
        <dbReference type="EMBL" id="PZO89715.1"/>
    </source>
</evidence>